<protein>
    <submittedName>
        <fullName evidence="7">NfeD family protein</fullName>
    </submittedName>
</protein>
<feature type="transmembrane region" description="Helical" evidence="5">
    <location>
        <begin position="6"/>
        <end position="28"/>
    </location>
</feature>
<dbReference type="AlphaFoldDB" id="A0A9D1KW47"/>
<dbReference type="Proteomes" id="UP000824159">
    <property type="component" value="Unassembled WGS sequence"/>
</dbReference>
<reference evidence="7" key="1">
    <citation type="submission" date="2020-10" db="EMBL/GenBank/DDBJ databases">
        <authorList>
            <person name="Gilroy R."/>
        </authorList>
    </citation>
    <scope>NUCLEOTIDE SEQUENCE</scope>
    <source>
        <strain evidence="7">CHK176-22527</strain>
    </source>
</reference>
<evidence type="ECO:0000256" key="5">
    <source>
        <dbReference type="SAM" id="Phobius"/>
    </source>
</evidence>
<evidence type="ECO:0000256" key="3">
    <source>
        <dbReference type="ARBA" id="ARBA00022989"/>
    </source>
</evidence>
<dbReference type="GO" id="GO:0005886">
    <property type="term" value="C:plasma membrane"/>
    <property type="evidence" value="ECO:0007669"/>
    <property type="project" value="TreeGrafter"/>
</dbReference>
<dbReference type="PANTHER" id="PTHR33507:SF3">
    <property type="entry name" value="INNER MEMBRANE PROTEIN YBBJ"/>
    <property type="match status" value="1"/>
</dbReference>
<accession>A0A9D1KW47</accession>
<evidence type="ECO:0000256" key="1">
    <source>
        <dbReference type="ARBA" id="ARBA00004141"/>
    </source>
</evidence>
<feature type="transmembrane region" description="Helical" evidence="5">
    <location>
        <begin position="35"/>
        <end position="53"/>
    </location>
</feature>
<comment type="subcellular location">
    <subcellularLocation>
        <location evidence="1">Membrane</location>
        <topology evidence="1">Multi-pass membrane protein</topology>
    </subcellularLocation>
</comment>
<dbReference type="PANTHER" id="PTHR33507">
    <property type="entry name" value="INNER MEMBRANE PROTEIN YBBJ"/>
    <property type="match status" value="1"/>
</dbReference>
<dbReference type="InterPro" id="IPR052165">
    <property type="entry name" value="Membrane_assoc_protease"/>
</dbReference>
<feature type="transmembrane region" description="Helical" evidence="5">
    <location>
        <begin position="59"/>
        <end position="79"/>
    </location>
</feature>
<evidence type="ECO:0000256" key="2">
    <source>
        <dbReference type="ARBA" id="ARBA00022692"/>
    </source>
</evidence>
<comment type="caution">
    <text evidence="7">The sequence shown here is derived from an EMBL/GenBank/DDBJ whole genome shotgun (WGS) entry which is preliminary data.</text>
</comment>
<feature type="non-terminal residue" evidence="7">
    <location>
        <position position="1"/>
    </location>
</feature>
<evidence type="ECO:0000256" key="4">
    <source>
        <dbReference type="ARBA" id="ARBA00023136"/>
    </source>
</evidence>
<proteinExistence type="predicted"/>
<evidence type="ECO:0000259" key="6">
    <source>
        <dbReference type="Pfam" id="PF01957"/>
    </source>
</evidence>
<dbReference type="EMBL" id="DVLX01000094">
    <property type="protein sequence ID" value="HIU00145.1"/>
    <property type="molecule type" value="Genomic_DNA"/>
</dbReference>
<gene>
    <name evidence="7" type="ORF">IAD12_07815</name>
</gene>
<name>A0A9D1KW47_9FIRM</name>
<dbReference type="Gene3D" id="2.40.50.140">
    <property type="entry name" value="Nucleic acid-binding proteins"/>
    <property type="match status" value="1"/>
</dbReference>
<sequence>WYDIMTIAGITIDYSIIWLAAVIILAVIEAATMGLTSIWFAGGAFAAAIAALLGGSLPIQIIVFFAVSVILLIVMKPIVKRKFNSRIEKTNIDALIGSEGSVEKRISHLEPGVVKADGKLWSAVCDEGKKIDKGAVVVIKSVRGVTLTVEEKR</sequence>
<keyword evidence="2 5" id="KW-0812">Transmembrane</keyword>
<feature type="domain" description="NfeD-like C-terminal" evidence="6">
    <location>
        <begin position="93"/>
        <end position="150"/>
    </location>
</feature>
<dbReference type="InterPro" id="IPR012340">
    <property type="entry name" value="NA-bd_OB-fold"/>
</dbReference>
<organism evidence="7 8">
    <name type="scientific">Candidatus Allocopromorpha excrementavium</name>
    <dbReference type="NCBI Taxonomy" id="2840741"/>
    <lineage>
        <taxon>Bacteria</taxon>
        <taxon>Bacillati</taxon>
        <taxon>Bacillota</taxon>
        <taxon>Clostridia</taxon>
        <taxon>Eubacteriales</taxon>
        <taxon>Eubacteriaceae</taxon>
        <taxon>Eubacteriaceae incertae sedis</taxon>
        <taxon>Candidatus Allocopromorpha</taxon>
    </lineage>
</organism>
<keyword evidence="4 5" id="KW-0472">Membrane</keyword>
<evidence type="ECO:0000313" key="7">
    <source>
        <dbReference type="EMBL" id="HIU00145.1"/>
    </source>
</evidence>
<reference evidence="7" key="2">
    <citation type="journal article" date="2021" name="PeerJ">
        <title>Extensive microbial diversity within the chicken gut microbiome revealed by metagenomics and culture.</title>
        <authorList>
            <person name="Gilroy R."/>
            <person name="Ravi A."/>
            <person name="Getino M."/>
            <person name="Pursley I."/>
            <person name="Horton D.L."/>
            <person name="Alikhan N.F."/>
            <person name="Baker D."/>
            <person name="Gharbi K."/>
            <person name="Hall N."/>
            <person name="Watson M."/>
            <person name="Adriaenssens E.M."/>
            <person name="Foster-Nyarko E."/>
            <person name="Jarju S."/>
            <person name="Secka A."/>
            <person name="Antonio M."/>
            <person name="Oren A."/>
            <person name="Chaudhuri R.R."/>
            <person name="La Ragione R."/>
            <person name="Hildebrand F."/>
            <person name="Pallen M.J."/>
        </authorList>
    </citation>
    <scope>NUCLEOTIDE SEQUENCE</scope>
    <source>
        <strain evidence="7">CHK176-22527</strain>
    </source>
</reference>
<dbReference type="SUPFAM" id="SSF141322">
    <property type="entry name" value="NfeD domain-like"/>
    <property type="match status" value="1"/>
</dbReference>
<evidence type="ECO:0000313" key="8">
    <source>
        <dbReference type="Proteomes" id="UP000824159"/>
    </source>
</evidence>
<dbReference type="InterPro" id="IPR002810">
    <property type="entry name" value="NfeD-like_C"/>
</dbReference>
<keyword evidence="3 5" id="KW-1133">Transmembrane helix</keyword>
<dbReference type="Pfam" id="PF01957">
    <property type="entry name" value="NfeD"/>
    <property type="match status" value="1"/>
</dbReference>